<dbReference type="PANTHER" id="PTHR11689">
    <property type="entry name" value="CHLORIDE CHANNEL PROTEIN CLC FAMILY MEMBER"/>
    <property type="match status" value="1"/>
</dbReference>
<organism evidence="8 9">
    <name type="scientific">Macrosiphum euphorbiae</name>
    <name type="common">potato aphid</name>
    <dbReference type="NCBI Taxonomy" id="13131"/>
    <lineage>
        <taxon>Eukaryota</taxon>
        <taxon>Metazoa</taxon>
        <taxon>Ecdysozoa</taxon>
        <taxon>Arthropoda</taxon>
        <taxon>Hexapoda</taxon>
        <taxon>Insecta</taxon>
        <taxon>Pterygota</taxon>
        <taxon>Neoptera</taxon>
        <taxon>Paraneoptera</taxon>
        <taxon>Hemiptera</taxon>
        <taxon>Sternorrhyncha</taxon>
        <taxon>Aphidomorpha</taxon>
        <taxon>Aphidoidea</taxon>
        <taxon>Aphididae</taxon>
        <taxon>Macrosiphini</taxon>
        <taxon>Macrosiphum</taxon>
    </lineage>
</organism>
<reference evidence="8 9" key="1">
    <citation type="submission" date="2023-01" db="EMBL/GenBank/DDBJ databases">
        <authorList>
            <person name="Whitehead M."/>
        </authorList>
    </citation>
    <scope>NUCLEOTIDE SEQUENCE [LARGE SCALE GENOMIC DNA]</scope>
</reference>
<evidence type="ECO:0000256" key="4">
    <source>
        <dbReference type="ARBA" id="ARBA00022989"/>
    </source>
</evidence>
<dbReference type="GO" id="GO:0015108">
    <property type="term" value="F:chloride transmembrane transporter activity"/>
    <property type="evidence" value="ECO:0007669"/>
    <property type="project" value="InterPro"/>
</dbReference>
<evidence type="ECO:0000256" key="3">
    <source>
        <dbReference type="ARBA" id="ARBA00022737"/>
    </source>
</evidence>
<dbReference type="PANTHER" id="PTHR11689:SF136">
    <property type="entry name" value="H(+)_CL(-) EXCHANGE TRANSPORTER 7"/>
    <property type="match status" value="1"/>
</dbReference>
<proteinExistence type="predicted"/>
<dbReference type="InterPro" id="IPR014743">
    <property type="entry name" value="Cl-channel_core"/>
</dbReference>
<accession>A0AAV0VPI6</accession>
<protein>
    <recommendedName>
        <fullName evidence="10">Chloride channel protein</fullName>
    </recommendedName>
</protein>
<dbReference type="Proteomes" id="UP001160148">
    <property type="component" value="Unassembled WGS sequence"/>
</dbReference>
<feature type="transmembrane region" description="Helical" evidence="7">
    <location>
        <begin position="147"/>
        <end position="164"/>
    </location>
</feature>
<keyword evidence="9" id="KW-1185">Reference proteome</keyword>
<evidence type="ECO:0000256" key="5">
    <source>
        <dbReference type="ARBA" id="ARBA00023122"/>
    </source>
</evidence>
<dbReference type="EMBL" id="CARXXK010000001">
    <property type="protein sequence ID" value="CAI6346079.1"/>
    <property type="molecule type" value="Genomic_DNA"/>
</dbReference>
<sequence length="611" mass="67332">MSGVGCMNNNREGSSLSTISNTLSAVNSKPRSHSINYVSSDYESLDYDHYESELTVREEKLNGYKTVVASNVIRWLIYFSIAICTAAVGIFIDTVIEYFCNWKFQSIRNCIDVKHSTVECLIIWILFTVIPTLVGCCVVLFMEPSAAGSGIPFVISYLNGIRIPRMTAVRCLLVKVISVVCVCIAGLGGGKEGPLIHIGAMVGGSVVEAWWKGFRNGPGRKVIGPLQNDRERRDMMAAGAAAGLSAAFGSPVGGTLMSLEEGTSFWSSSLMWKVFFCAAIAFPTYNAGKNVLFSNNTSLLQMYCPAGSYNEISSFWLRTQEESIRSLFHYPIEAYSVVPLLVYCVIYFILTELTVGLNMSAGLFLPSLLIGAAWGRIASIVIHYYSPGTIGVDPGKYALLGAAAQLGGIVRATISLTVVFIEATGNVQFLLPLMITLFTAKWTGDFFTDGIYEMQIKLSGVPLLVSEPPPLTSDITTEDFMSDTVCAIPHILMVGKLVDILNTTKHNGFPVVASKVCFCRTRNIEHKCYGLLKGFILRSQLNVILEHNLYLTPLHDENYCTKLELLRKSTYTCHDTQQFQRLKVDEDERGIVIDLRPYMNSAPYIVRLVST</sequence>
<dbReference type="InterPro" id="IPR051280">
    <property type="entry name" value="Cl-channel/antiporter"/>
</dbReference>
<dbReference type="GO" id="GO:0005765">
    <property type="term" value="C:lysosomal membrane"/>
    <property type="evidence" value="ECO:0007669"/>
    <property type="project" value="TreeGrafter"/>
</dbReference>
<dbReference type="SUPFAM" id="SSF54631">
    <property type="entry name" value="CBS-domain pair"/>
    <property type="match status" value="1"/>
</dbReference>
<feature type="transmembrane region" description="Helical" evidence="7">
    <location>
        <begin position="195"/>
        <end position="214"/>
    </location>
</feature>
<evidence type="ECO:0000256" key="2">
    <source>
        <dbReference type="ARBA" id="ARBA00022692"/>
    </source>
</evidence>
<dbReference type="InterPro" id="IPR001807">
    <property type="entry name" value="ClC"/>
</dbReference>
<evidence type="ECO:0000256" key="7">
    <source>
        <dbReference type="SAM" id="Phobius"/>
    </source>
</evidence>
<evidence type="ECO:0008006" key="10">
    <source>
        <dbReference type="Google" id="ProtNLM"/>
    </source>
</evidence>
<keyword evidence="4 7" id="KW-1133">Transmembrane helix</keyword>
<comment type="subcellular location">
    <subcellularLocation>
        <location evidence="1">Membrane</location>
        <topology evidence="1">Multi-pass membrane protein</topology>
    </subcellularLocation>
</comment>
<dbReference type="SUPFAM" id="SSF81340">
    <property type="entry name" value="Clc chloride channel"/>
    <property type="match status" value="1"/>
</dbReference>
<evidence type="ECO:0000256" key="1">
    <source>
        <dbReference type="ARBA" id="ARBA00004141"/>
    </source>
</evidence>
<keyword evidence="3" id="KW-0677">Repeat</keyword>
<dbReference type="PRINTS" id="PR00762">
    <property type="entry name" value="CLCHANNEL"/>
</dbReference>
<feature type="transmembrane region" description="Helical" evidence="7">
    <location>
        <begin position="235"/>
        <end position="259"/>
    </location>
</feature>
<feature type="transmembrane region" description="Helical" evidence="7">
    <location>
        <begin position="171"/>
        <end position="189"/>
    </location>
</feature>
<gene>
    <name evidence="8" type="ORF">MEUPH1_LOCUS3026</name>
</gene>
<dbReference type="AlphaFoldDB" id="A0AAV0VPI6"/>
<feature type="transmembrane region" description="Helical" evidence="7">
    <location>
        <begin position="75"/>
        <end position="100"/>
    </location>
</feature>
<feature type="transmembrane region" description="Helical" evidence="7">
    <location>
        <begin position="362"/>
        <end position="385"/>
    </location>
</feature>
<feature type="transmembrane region" description="Helical" evidence="7">
    <location>
        <begin position="327"/>
        <end position="350"/>
    </location>
</feature>
<name>A0AAV0VPI6_9HEMI</name>
<feature type="transmembrane region" description="Helical" evidence="7">
    <location>
        <begin position="265"/>
        <end position="285"/>
    </location>
</feature>
<keyword evidence="5" id="KW-0129">CBS domain</keyword>
<feature type="transmembrane region" description="Helical" evidence="7">
    <location>
        <begin position="121"/>
        <end position="141"/>
    </location>
</feature>
<dbReference type="Pfam" id="PF00654">
    <property type="entry name" value="Voltage_CLC"/>
    <property type="match status" value="2"/>
</dbReference>
<comment type="caution">
    <text evidence="8">The sequence shown here is derived from an EMBL/GenBank/DDBJ whole genome shotgun (WGS) entry which is preliminary data.</text>
</comment>
<evidence type="ECO:0000313" key="9">
    <source>
        <dbReference type="Proteomes" id="UP001160148"/>
    </source>
</evidence>
<dbReference type="InterPro" id="IPR046342">
    <property type="entry name" value="CBS_dom_sf"/>
</dbReference>
<keyword evidence="6 7" id="KW-0472">Membrane</keyword>
<feature type="transmembrane region" description="Helical" evidence="7">
    <location>
        <begin position="397"/>
        <end position="421"/>
    </location>
</feature>
<evidence type="ECO:0000256" key="6">
    <source>
        <dbReference type="ARBA" id="ARBA00023136"/>
    </source>
</evidence>
<dbReference type="Gene3D" id="1.10.3080.10">
    <property type="entry name" value="Clc chloride channel"/>
    <property type="match status" value="2"/>
</dbReference>
<keyword evidence="2 7" id="KW-0812">Transmembrane</keyword>
<evidence type="ECO:0000313" key="8">
    <source>
        <dbReference type="EMBL" id="CAI6346079.1"/>
    </source>
</evidence>